<dbReference type="EMBL" id="JAYMYS010000004">
    <property type="protein sequence ID" value="KAK7396341.1"/>
    <property type="molecule type" value="Genomic_DNA"/>
</dbReference>
<reference evidence="3 4" key="1">
    <citation type="submission" date="2024-01" db="EMBL/GenBank/DDBJ databases">
        <title>The genomes of 5 underutilized Papilionoideae crops provide insights into root nodulation and disease resistanc.</title>
        <authorList>
            <person name="Jiang F."/>
        </authorList>
    </citation>
    <scope>NUCLEOTIDE SEQUENCE [LARGE SCALE GENOMIC DNA]</scope>
    <source>
        <strain evidence="3">DUOXIRENSHENG_FW03</strain>
        <tissue evidence="3">Leaves</tissue>
    </source>
</reference>
<sequence>MEIHEFTGLQTLGPIVRKGLDKGILISVNTNQAWNSLSSCVTFILIWQGEMKNVKAQLTVFTHASPSIHVDGCIFSQTKTIMDLTLLQREHRDYQTTMLREGFLDDQFNQLQKLQDETIPYFAMEVVTIFFGESEKLINSIALALVGAARIKDVCTDFRTICEAQNIEGCMNCLQKLQLECSLLQNKLQYLFRLQQEIQAAGGSISPVE</sequence>
<dbReference type="GO" id="GO:0043424">
    <property type="term" value="F:protein histidine kinase binding"/>
    <property type="evidence" value="ECO:0007669"/>
    <property type="project" value="UniProtKB-UniRule"/>
</dbReference>
<accession>A0AAN9XLA4</accession>
<dbReference type="PANTHER" id="PTHR28242:SF13">
    <property type="entry name" value="HISTIDINE-CONTAINING PHOSPHOTRANSFER PROTEIN 5"/>
    <property type="match status" value="1"/>
</dbReference>
<dbReference type="Proteomes" id="UP001386955">
    <property type="component" value="Unassembled WGS sequence"/>
</dbReference>
<dbReference type="GO" id="GO:0005634">
    <property type="term" value="C:nucleus"/>
    <property type="evidence" value="ECO:0007669"/>
    <property type="project" value="UniProtKB-SubCell"/>
</dbReference>
<name>A0AAN9XLA4_PSOTE</name>
<dbReference type="Gene3D" id="1.20.120.160">
    <property type="entry name" value="HPT domain"/>
    <property type="match status" value="2"/>
</dbReference>
<comment type="function">
    <text evidence="2">Functions as a two-component phosphorelay mediators between cytokinin sensor histidine kinases and response regulators (B-type ARRs). Plays an important role in propagating cytokinin signal transduction.</text>
</comment>
<gene>
    <name evidence="3" type="ORF">VNO78_17270</name>
</gene>
<evidence type="ECO:0000256" key="2">
    <source>
        <dbReference type="RuleBase" id="RU369004"/>
    </source>
</evidence>
<keyword evidence="1 2" id="KW-0902">Two-component regulatory system</keyword>
<evidence type="ECO:0000256" key="1">
    <source>
        <dbReference type="ARBA" id="ARBA00023012"/>
    </source>
</evidence>
<keyword evidence="4" id="KW-1185">Reference proteome</keyword>
<evidence type="ECO:0000313" key="4">
    <source>
        <dbReference type="Proteomes" id="UP001386955"/>
    </source>
</evidence>
<comment type="subcellular location">
    <subcellularLocation>
        <location evidence="2">Cytoplasm</location>
        <location evidence="2">Cytosol</location>
    </subcellularLocation>
    <subcellularLocation>
        <location evidence="2">Nucleus</location>
    </subcellularLocation>
</comment>
<proteinExistence type="predicted"/>
<dbReference type="GO" id="GO:0009736">
    <property type="term" value="P:cytokinin-activated signaling pathway"/>
    <property type="evidence" value="ECO:0007669"/>
    <property type="project" value="UniProtKB-KW"/>
</dbReference>
<comment type="domain">
    <text evidence="2">Histidine-containing phosphotransfer domain (HPt) contains an active histidine that mediates the phosphotransfer.</text>
</comment>
<dbReference type="SUPFAM" id="SSF47226">
    <property type="entry name" value="Histidine-containing phosphotransfer domain, HPT domain"/>
    <property type="match status" value="1"/>
</dbReference>
<dbReference type="AlphaFoldDB" id="A0AAN9XLA4"/>
<dbReference type="InterPro" id="IPR036641">
    <property type="entry name" value="HPT_dom_sf"/>
</dbReference>
<dbReference type="GO" id="GO:0009927">
    <property type="term" value="F:histidine phosphotransfer kinase activity"/>
    <property type="evidence" value="ECO:0007669"/>
    <property type="project" value="UniProtKB-UniRule"/>
</dbReference>
<organism evidence="3 4">
    <name type="scientific">Psophocarpus tetragonolobus</name>
    <name type="common">Winged bean</name>
    <name type="synonym">Dolichos tetragonolobus</name>
    <dbReference type="NCBI Taxonomy" id="3891"/>
    <lineage>
        <taxon>Eukaryota</taxon>
        <taxon>Viridiplantae</taxon>
        <taxon>Streptophyta</taxon>
        <taxon>Embryophyta</taxon>
        <taxon>Tracheophyta</taxon>
        <taxon>Spermatophyta</taxon>
        <taxon>Magnoliopsida</taxon>
        <taxon>eudicotyledons</taxon>
        <taxon>Gunneridae</taxon>
        <taxon>Pentapetalae</taxon>
        <taxon>rosids</taxon>
        <taxon>fabids</taxon>
        <taxon>Fabales</taxon>
        <taxon>Fabaceae</taxon>
        <taxon>Papilionoideae</taxon>
        <taxon>50 kb inversion clade</taxon>
        <taxon>NPAAA clade</taxon>
        <taxon>indigoferoid/millettioid clade</taxon>
        <taxon>Phaseoleae</taxon>
        <taxon>Psophocarpus</taxon>
    </lineage>
</organism>
<dbReference type="GO" id="GO:0000160">
    <property type="term" value="P:phosphorelay signal transduction system"/>
    <property type="evidence" value="ECO:0007669"/>
    <property type="project" value="UniProtKB-UniRule"/>
</dbReference>
<evidence type="ECO:0000313" key="3">
    <source>
        <dbReference type="EMBL" id="KAK7396341.1"/>
    </source>
</evidence>
<dbReference type="GO" id="GO:0005829">
    <property type="term" value="C:cytosol"/>
    <property type="evidence" value="ECO:0007669"/>
    <property type="project" value="UniProtKB-SubCell"/>
</dbReference>
<dbReference type="PANTHER" id="PTHR28242">
    <property type="entry name" value="PHOSPHORELAY INTERMEDIATE PROTEIN YPD1"/>
    <property type="match status" value="1"/>
</dbReference>
<keyword evidence="2" id="KW-0932">Cytokinin signaling pathway</keyword>
<dbReference type="InterPro" id="IPR045871">
    <property type="entry name" value="AHP1-5/YPD1"/>
</dbReference>
<protein>
    <recommendedName>
        <fullName evidence="2">Histidine-containing phosphotransfer protein</fullName>
    </recommendedName>
</protein>
<comment type="caution">
    <text evidence="3">The sequence shown here is derived from an EMBL/GenBank/DDBJ whole genome shotgun (WGS) entry which is preliminary data.</text>
</comment>